<dbReference type="InterPro" id="IPR050706">
    <property type="entry name" value="Cyclic-di-GMP_PDE-like"/>
</dbReference>
<name>A0A975HM29_9GAMM</name>
<keyword evidence="1" id="KW-1133">Transmembrane helix</keyword>
<keyword evidence="1" id="KW-0812">Transmembrane</keyword>
<dbReference type="PANTHER" id="PTHR33121:SF70">
    <property type="entry name" value="SIGNALING PROTEIN YKOW"/>
    <property type="match status" value="1"/>
</dbReference>
<proteinExistence type="predicted"/>
<dbReference type="Proteomes" id="UP000664904">
    <property type="component" value="Chromosome"/>
</dbReference>
<dbReference type="GO" id="GO:0071111">
    <property type="term" value="F:cyclic-guanylate-specific phosphodiesterase activity"/>
    <property type="evidence" value="ECO:0007669"/>
    <property type="project" value="InterPro"/>
</dbReference>
<dbReference type="RefSeq" id="WP_208844293.1">
    <property type="nucleotide sequence ID" value="NZ_CP072133.1"/>
</dbReference>
<protein>
    <submittedName>
        <fullName evidence="3">EAL domain-containing protein</fullName>
    </submittedName>
</protein>
<feature type="transmembrane region" description="Helical" evidence="1">
    <location>
        <begin position="12"/>
        <end position="33"/>
    </location>
</feature>
<organism evidence="3 4">
    <name type="scientific">Pseudoalteromonas xiamenensis</name>
    <dbReference type="NCBI Taxonomy" id="882626"/>
    <lineage>
        <taxon>Bacteria</taxon>
        <taxon>Pseudomonadati</taxon>
        <taxon>Pseudomonadota</taxon>
        <taxon>Gammaproteobacteria</taxon>
        <taxon>Alteromonadales</taxon>
        <taxon>Pseudoalteromonadaceae</taxon>
        <taxon>Pseudoalteromonas</taxon>
    </lineage>
</organism>
<dbReference type="KEGG" id="pxi:J5O05_07760"/>
<keyword evidence="4" id="KW-1185">Reference proteome</keyword>
<dbReference type="SUPFAM" id="SSF141868">
    <property type="entry name" value="EAL domain-like"/>
    <property type="match status" value="1"/>
</dbReference>
<sequence>MASDFSHIRTPVFTSLIWVAFLCAWVASSAFLYHSLHAKLHQQGISLVKEIEEASLDPNNPSDVDGIQTILERRGFSLGSIDEQSQDWFYNNVEHEVFTAKGITLTLKHPTIGIYYAHWFVVLTGLFIGVGFGLCRWNLRLNKKLAIESKVNASHLVNQSPQKPDSAETVNMLLVEQYGLFSLVNFDVKLPEECDAETYFKVVLAKAFTKYQKCRVRYLNDGLLAITFPVVPKPEIQDMTAVIHEQIFKSLRKFRHDLSRKAVKVGTCYYPHKAEQAKVYQLARSALAIATNNLWHHYHCQPLNHTQSELFEEQQEVLNYITRGRFLLLFQPLIGFDQQDIVASEALLRVRHSKIGLMSAKQFIVHVQEPTHFIELDKHVIGQVFNLLNKEPSNLDVHINIHCMSWCSSDFRSWLLAQLADFKYAYRLVFEIAAFDFYQYSIQLHDIFCALQKSGARVMVDHIEKPLEVSRFRALPAVVGLKLSVELVHNIEVDLQRQRLVREIVTQAKLLKLPVFAIGVETHQTLLCLQKLGIKGAQGHYFSEPLQQFSDSDLISGHDT</sequence>
<evidence type="ECO:0000259" key="2">
    <source>
        <dbReference type="PROSITE" id="PS50883"/>
    </source>
</evidence>
<dbReference type="Pfam" id="PF00563">
    <property type="entry name" value="EAL"/>
    <property type="match status" value="1"/>
</dbReference>
<keyword evidence="1" id="KW-0472">Membrane</keyword>
<evidence type="ECO:0000313" key="3">
    <source>
        <dbReference type="EMBL" id="QTH72669.1"/>
    </source>
</evidence>
<dbReference type="AlphaFoldDB" id="A0A975HM29"/>
<dbReference type="InterPro" id="IPR001633">
    <property type="entry name" value="EAL_dom"/>
</dbReference>
<gene>
    <name evidence="3" type="ORF">J5O05_07760</name>
</gene>
<feature type="domain" description="EAL" evidence="2">
    <location>
        <begin position="307"/>
        <end position="559"/>
    </location>
</feature>
<dbReference type="PROSITE" id="PS50883">
    <property type="entry name" value="EAL"/>
    <property type="match status" value="1"/>
</dbReference>
<dbReference type="PANTHER" id="PTHR33121">
    <property type="entry name" value="CYCLIC DI-GMP PHOSPHODIESTERASE PDEF"/>
    <property type="match status" value="1"/>
</dbReference>
<dbReference type="CDD" id="cd01948">
    <property type="entry name" value="EAL"/>
    <property type="match status" value="1"/>
</dbReference>
<dbReference type="SMART" id="SM00052">
    <property type="entry name" value="EAL"/>
    <property type="match status" value="1"/>
</dbReference>
<evidence type="ECO:0000256" key="1">
    <source>
        <dbReference type="SAM" id="Phobius"/>
    </source>
</evidence>
<dbReference type="Gene3D" id="3.20.20.450">
    <property type="entry name" value="EAL domain"/>
    <property type="match status" value="1"/>
</dbReference>
<evidence type="ECO:0000313" key="4">
    <source>
        <dbReference type="Proteomes" id="UP000664904"/>
    </source>
</evidence>
<feature type="transmembrane region" description="Helical" evidence="1">
    <location>
        <begin position="114"/>
        <end position="135"/>
    </location>
</feature>
<accession>A0A975HM29</accession>
<reference evidence="3" key="1">
    <citation type="submission" date="2021-03" db="EMBL/GenBank/DDBJ databases">
        <title>Complete Genome of Pseudoalteromonas xiamenensis STKMTI.2, a new potential marine bacterium producing anti-Vibrio compounds.</title>
        <authorList>
            <person name="Handayani D.P."/>
            <person name="Isnansetyo A."/>
            <person name="Istiqomah I."/>
            <person name="Jumina J."/>
        </authorList>
    </citation>
    <scope>NUCLEOTIDE SEQUENCE</scope>
    <source>
        <strain evidence="3">STKMTI.2</strain>
    </source>
</reference>
<dbReference type="EMBL" id="CP072133">
    <property type="protein sequence ID" value="QTH72669.1"/>
    <property type="molecule type" value="Genomic_DNA"/>
</dbReference>
<dbReference type="InterPro" id="IPR035919">
    <property type="entry name" value="EAL_sf"/>
</dbReference>